<dbReference type="EMBL" id="FCOK02000040">
    <property type="protein sequence ID" value="SAL51291.1"/>
    <property type="molecule type" value="Genomic_DNA"/>
</dbReference>
<dbReference type="AlphaFoldDB" id="A0A158I5A0"/>
<feature type="domain" description="Fimbrial-type adhesion" evidence="3">
    <location>
        <begin position="214"/>
        <end position="309"/>
    </location>
</feature>
<dbReference type="Pfam" id="PF00419">
    <property type="entry name" value="Fimbrial"/>
    <property type="match status" value="1"/>
</dbReference>
<dbReference type="GO" id="GO:0009289">
    <property type="term" value="C:pilus"/>
    <property type="evidence" value="ECO:0007669"/>
    <property type="project" value="InterPro"/>
</dbReference>
<evidence type="ECO:0000259" key="3">
    <source>
        <dbReference type="Pfam" id="PF00419"/>
    </source>
</evidence>
<dbReference type="InterPro" id="IPR036937">
    <property type="entry name" value="Adhesion_dom_fimbrial_sf"/>
</dbReference>
<dbReference type="GO" id="GO:0043709">
    <property type="term" value="P:cell adhesion involved in single-species biofilm formation"/>
    <property type="evidence" value="ECO:0007669"/>
    <property type="project" value="TreeGrafter"/>
</dbReference>
<dbReference type="PANTHER" id="PTHR33420:SF3">
    <property type="entry name" value="FIMBRIAL SUBUNIT ELFA"/>
    <property type="match status" value="1"/>
</dbReference>
<dbReference type="Gene3D" id="2.60.40.3310">
    <property type="match status" value="1"/>
</dbReference>
<dbReference type="PANTHER" id="PTHR33420">
    <property type="entry name" value="FIMBRIAL SUBUNIT ELFA-RELATED"/>
    <property type="match status" value="1"/>
</dbReference>
<evidence type="ECO:0000313" key="5">
    <source>
        <dbReference type="Proteomes" id="UP000054683"/>
    </source>
</evidence>
<accession>A0A158I5A0</accession>
<keyword evidence="1 2" id="KW-0732">Signal</keyword>
<reference evidence="4 5" key="1">
    <citation type="submission" date="2016-01" db="EMBL/GenBank/DDBJ databases">
        <authorList>
            <person name="Oliw E.H."/>
        </authorList>
    </citation>
    <scope>NUCLEOTIDE SEQUENCE [LARGE SCALE GENOMIC DNA]</scope>
    <source>
        <strain evidence="4">LMG 27134</strain>
    </source>
</reference>
<proteinExistence type="predicted"/>
<feature type="signal peptide" evidence="2">
    <location>
        <begin position="1"/>
        <end position="46"/>
    </location>
</feature>
<evidence type="ECO:0000256" key="2">
    <source>
        <dbReference type="SAM" id="SignalP"/>
    </source>
</evidence>
<dbReference type="SUPFAM" id="SSF49401">
    <property type="entry name" value="Bacterial adhesins"/>
    <property type="match status" value="1"/>
</dbReference>
<dbReference type="InterPro" id="IPR008966">
    <property type="entry name" value="Adhesion_dom_sf"/>
</dbReference>
<sequence length="335" mass="34282">MNSIYAIPTSSRKFSDGSRSRTQRLRYAMAMLLLVLSALVASPAHAQVSCEVLDTGKVVTAGVISVPMNAAPGTTVMKLASASFRGDCYFQSLPASGVLIVRLSISTAPATGFTDVYPTNISGLGVRYTVDSGTGCDATNTPIATSLDITCDVSADGTFVHVYTPMSVTVSFVVTGIINGGASTLSSIPSVGTAVRIQSGLSWTKPAMYTGTASGTLSTATCSVQTQAPAVDLPTVTTRALSSGIGATAGRTGFSLSFSCVRGARVSIVITDAVTPENRTNVLTLAPDSTAKGVGIQILRDQSTLVLFGPDAVGQSVANQWLIGASPDGLLTLPL</sequence>
<dbReference type="InterPro" id="IPR000259">
    <property type="entry name" value="Adhesion_dom_fimbrial"/>
</dbReference>
<dbReference type="Gene3D" id="2.60.40.1090">
    <property type="entry name" value="Fimbrial-type adhesion domain"/>
    <property type="match status" value="1"/>
</dbReference>
<dbReference type="OrthoDB" id="8678921at2"/>
<evidence type="ECO:0000313" key="4">
    <source>
        <dbReference type="EMBL" id="SAL51291.1"/>
    </source>
</evidence>
<evidence type="ECO:0000256" key="1">
    <source>
        <dbReference type="ARBA" id="ARBA00022729"/>
    </source>
</evidence>
<dbReference type="InterPro" id="IPR050263">
    <property type="entry name" value="Bact_Fimbrial_Adh_Pro"/>
</dbReference>
<feature type="chain" id="PRO_5008501887" evidence="2">
    <location>
        <begin position="47"/>
        <end position="335"/>
    </location>
</feature>
<protein>
    <submittedName>
        <fullName evidence="4">F17f-G fimbrial adhesin</fullName>
    </submittedName>
</protein>
<dbReference type="Proteomes" id="UP000054683">
    <property type="component" value="Unassembled WGS sequence"/>
</dbReference>
<gene>
    <name evidence="4" type="ORF">AWB69_05256</name>
</gene>
<name>A0A158I5A0_9BURK</name>
<organism evidence="4 5">
    <name type="scientific">Caballeronia udeis</name>
    <dbReference type="NCBI Taxonomy" id="1232866"/>
    <lineage>
        <taxon>Bacteria</taxon>
        <taxon>Pseudomonadati</taxon>
        <taxon>Pseudomonadota</taxon>
        <taxon>Betaproteobacteria</taxon>
        <taxon>Burkholderiales</taxon>
        <taxon>Burkholderiaceae</taxon>
        <taxon>Caballeronia</taxon>
    </lineage>
</organism>